<reference evidence="1" key="2">
    <citation type="submission" date="2019-01" db="UniProtKB">
        <authorList>
            <consortium name="EnsemblPlants"/>
        </authorList>
    </citation>
    <scope>IDENTIFICATION</scope>
    <source>
        <strain evidence="1">cv. Heinz 1706</strain>
    </source>
</reference>
<keyword evidence="2" id="KW-1185">Reference proteome</keyword>
<dbReference type="OMA" id="MKNDKEG"/>
<protein>
    <submittedName>
        <fullName evidence="1">Uncharacterized protein</fullName>
    </submittedName>
</protein>
<dbReference type="Pfam" id="PF08284">
    <property type="entry name" value="RVP_2"/>
    <property type="match status" value="1"/>
</dbReference>
<accession>A0A3Q7GTW8</accession>
<dbReference type="EnsemblPlants" id="Solyc06g033788.1.1">
    <property type="protein sequence ID" value="Solyc06g033788.1.1.1"/>
    <property type="gene ID" value="Solyc06g033788.1"/>
</dbReference>
<evidence type="ECO:0000313" key="2">
    <source>
        <dbReference type="Proteomes" id="UP000004994"/>
    </source>
</evidence>
<evidence type="ECO:0000313" key="1">
    <source>
        <dbReference type="EnsemblPlants" id="Solyc06g033788.1.1.1"/>
    </source>
</evidence>
<dbReference type="AlphaFoldDB" id="A0A3Q7GTW8"/>
<dbReference type="InterPro" id="IPR021109">
    <property type="entry name" value="Peptidase_aspartic_dom_sf"/>
</dbReference>
<name>A0A3Q7GTW8_SOLLC</name>
<reference evidence="1" key="1">
    <citation type="journal article" date="2012" name="Nature">
        <title>The tomato genome sequence provides insights into fleshy fruit evolution.</title>
        <authorList>
            <consortium name="Tomato Genome Consortium"/>
        </authorList>
    </citation>
    <scope>NUCLEOTIDE SEQUENCE [LARGE SCALE GENOMIC DNA]</scope>
    <source>
        <strain evidence="1">cv. Heinz 1706</strain>
    </source>
</reference>
<dbReference type="CDD" id="cd00303">
    <property type="entry name" value="retropepsin_like"/>
    <property type="match status" value="1"/>
</dbReference>
<proteinExistence type="predicted"/>
<organism evidence="1">
    <name type="scientific">Solanum lycopersicum</name>
    <name type="common">Tomato</name>
    <name type="synonym">Lycopersicon esculentum</name>
    <dbReference type="NCBI Taxonomy" id="4081"/>
    <lineage>
        <taxon>Eukaryota</taxon>
        <taxon>Viridiplantae</taxon>
        <taxon>Streptophyta</taxon>
        <taxon>Embryophyta</taxon>
        <taxon>Tracheophyta</taxon>
        <taxon>Spermatophyta</taxon>
        <taxon>Magnoliopsida</taxon>
        <taxon>eudicotyledons</taxon>
        <taxon>Gunneridae</taxon>
        <taxon>Pentapetalae</taxon>
        <taxon>asterids</taxon>
        <taxon>lamiids</taxon>
        <taxon>Solanales</taxon>
        <taxon>Solanaceae</taxon>
        <taxon>Solanoideae</taxon>
        <taxon>Solaneae</taxon>
        <taxon>Solanum</taxon>
        <taxon>Solanum subgen. Lycopersicon</taxon>
    </lineage>
</organism>
<dbReference type="Gramene" id="Solyc06g033788.1.1">
    <property type="protein sequence ID" value="Solyc06g033788.1.1.1"/>
    <property type="gene ID" value="Solyc06g033788.1"/>
</dbReference>
<sequence>MSVLEEMEDITIEGVVEQEVQQAVCLNALTGHNKGENTILVGWTVKKRQLAIFKDSGSTHSFIDKHTIAASGYQPHPCLPVRVTVADGNYVMCNSHYKGFSWKMLDRIFIEDLLIISLGGCALVLVNDWMKKHNPTKFDHERKCVTIGRNANKLVLPRIAGEGCLSMLSSGSMKKMLNKGQSIVAHLFMMNMMTNSEEEVIHDGLQNVLVKYADIFAEPKSLPPARLFDHAMPL</sequence>
<dbReference type="InParanoid" id="A0A3Q7GTW8"/>
<dbReference type="Gene3D" id="2.40.70.10">
    <property type="entry name" value="Acid Proteases"/>
    <property type="match status" value="1"/>
</dbReference>
<dbReference type="Proteomes" id="UP000004994">
    <property type="component" value="Chromosome 6"/>
</dbReference>